<evidence type="ECO:0000313" key="6">
    <source>
        <dbReference type="EMBL" id="KAF2237154.1"/>
    </source>
</evidence>
<evidence type="ECO:0000256" key="1">
    <source>
        <dbReference type="ARBA" id="ARBA00004141"/>
    </source>
</evidence>
<evidence type="ECO:0000256" key="5">
    <source>
        <dbReference type="SAM" id="Phobius"/>
    </source>
</evidence>
<feature type="transmembrane region" description="Helical" evidence="5">
    <location>
        <begin position="105"/>
        <end position="135"/>
    </location>
</feature>
<keyword evidence="7" id="KW-1185">Reference proteome</keyword>
<dbReference type="EMBL" id="ML991781">
    <property type="protein sequence ID" value="KAF2237154.1"/>
    <property type="molecule type" value="Genomic_DNA"/>
</dbReference>
<dbReference type="Pfam" id="PF01040">
    <property type="entry name" value="UbiA"/>
    <property type="match status" value="1"/>
</dbReference>
<proteinExistence type="predicted"/>
<evidence type="ECO:0000256" key="2">
    <source>
        <dbReference type="ARBA" id="ARBA00022692"/>
    </source>
</evidence>
<keyword evidence="2 5" id="KW-0812">Transmembrane</keyword>
<sequence length="296" mass="33258">MAAMELLSIFWLFTKADLPSIIIPCTMFGVFSALSGLQLTSHANPSFTDVLARAPLALLYNWSNMLVWTLANQRLPESIKEDSVNKPWRAIASGKVTPDQARRAMLVLVPTVLVLNMLMGVGWETALVVILNWLYNDLGGGDELTRDFMIVLAYSISNYGSLKIAIDPELAVITEGGYLWIAIIGGAILTTAHIQDLKDQEGDRARGRLTVPLILGDAFCRWISAICIALWSCACIAFWSINLTNIFTCAPLSCYVIYRCIYMRNQQADKNTFRWWSLWMMSLYLLPVIYRIQEDS</sequence>
<evidence type="ECO:0008006" key="8">
    <source>
        <dbReference type="Google" id="ProtNLM"/>
    </source>
</evidence>
<feature type="transmembrane region" description="Helical" evidence="5">
    <location>
        <begin position="177"/>
        <end position="197"/>
    </location>
</feature>
<dbReference type="CDD" id="cd13965">
    <property type="entry name" value="PT_UbiA_3"/>
    <property type="match status" value="1"/>
</dbReference>
<dbReference type="GO" id="GO:0016765">
    <property type="term" value="F:transferase activity, transferring alkyl or aryl (other than methyl) groups"/>
    <property type="evidence" value="ECO:0007669"/>
    <property type="project" value="InterPro"/>
</dbReference>
<dbReference type="AlphaFoldDB" id="A0A6A6HGB3"/>
<comment type="subcellular location">
    <subcellularLocation>
        <location evidence="1">Membrane</location>
        <topology evidence="1">Multi-pass membrane protein</topology>
    </subcellularLocation>
</comment>
<organism evidence="6 7">
    <name type="scientific">Viridothelium virens</name>
    <name type="common">Speckled blister lichen</name>
    <name type="synonym">Trypethelium virens</name>
    <dbReference type="NCBI Taxonomy" id="1048519"/>
    <lineage>
        <taxon>Eukaryota</taxon>
        <taxon>Fungi</taxon>
        <taxon>Dikarya</taxon>
        <taxon>Ascomycota</taxon>
        <taxon>Pezizomycotina</taxon>
        <taxon>Dothideomycetes</taxon>
        <taxon>Dothideomycetes incertae sedis</taxon>
        <taxon>Trypetheliales</taxon>
        <taxon>Trypetheliaceae</taxon>
        <taxon>Viridothelium</taxon>
    </lineage>
</organism>
<evidence type="ECO:0000313" key="7">
    <source>
        <dbReference type="Proteomes" id="UP000800092"/>
    </source>
</evidence>
<feature type="transmembrane region" description="Helical" evidence="5">
    <location>
        <begin position="245"/>
        <end position="261"/>
    </location>
</feature>
<feature type="transmembrane region" description="Helical" evidence="5">
    <location>
        <begin position="218"/>
        <end position="239"/>
    </location>
</feature>
<dbReference type="InterPro" id="IPR000537">
    <property type="entry name" value="UbiA_prenyltransferase"/>
</dbReference>
<feature type="transmembrane region" description="Helical" evidence="5">
    <location>
        <begin position="21"/>
        <end position="39"/>
    </location>
</feature>
<evidence type="ECO:0000256" key="4">
    <source>
        <dbReference type="ARBA" id="ARBA00023136"/>
    </source>
</evidence>
<dbReference type="OrthoDB" id="434972at2759"/>
<keyword evidence="4 5" id="KW-0472">Membrane</keyword>
<evidence type="ECO:0000256" key="3">
    <source>
        <dbReference type="ARBA" id="ARBA00022989"/>
    </source>
</evidence>
<accession>A0A6A6HGB3</accession>
<gene>
    <name evidence="6" type="ORF">EV356DRAFT_574332</name>
</gene>
<dbReference type="InterPro" id="IPR050475">
    <property type="entry name" value="Prenyltransferase_related"/>
</dbReference>
<dbReference type="PANTHER" id="PTHR42723">
    <property type="entry name" value="CHLOROPHYLL SYNTHASE"/>
    <property type="match status" value="1"/>
</dbReference>
<dbReference type="PANTHER" id="PTHR42723:SF1">
    <property type="entry name" value="CHLOROPHYLL SYNTHASE, CHLOROPLASTIC"/>
    <property type="match status" value="1"/>
</dbReference>
<dbReference type="GO" id="GO:0016020">
    <property type="term" value="C:membrane"/>
    <property type="evidence" value="ECO:0007669"/>
    <property type="project" value="UniProtKB-SubCell"/>
</dbReference>
<dbReference type="Proteomes" id="UP000800092">
    <property type="component" value="Unassembled WGS sequence"/>
</dbReference>
<name>A0A6A6HGB3_VIRVR</name>
<protein>
    <recommendedName>
        <fullName evidence="8">UbiA prenyltransferase</fullName>
    </recommendedName>
</protein>
<feature type="transmembrane region" description="Helical" evidence="5">
    <location>
        <begin position="273"/>
        <end position="292"/>
    </location>
</feature>
<keyword evidence="3 5" id="KW-1133">Transmembrane helix</keyword>
<reference evidence="6" key="1">
    <citation type="journal article" date="2020" name="Stud. Mycol.">
        <title>101 Dothideomycetes genomes: a test case for predicting lifestyles and emergence of pathogens.</title>
        <authorList>
            <person name="Haridas S."/>
            <person name="Albert R."/>
            <person name="Binder M."/>
            <person name="Bloem J."/>
            <person name="Labutti K."/>
            <person name="Salamov A."/>
            <person name="Andreopoulos B."/>
            <person name="Baker S."/>
            <person name="Barry K."/>
            <person name="Bills G."/>
            <person name="Bluhm B."/>
            <person name="Cannon C."/>
            <person name="Castanera R."/>
            <person name="Culley D."/>
            <person name="Daum C."/>
            <person name="Ezra D."/>
            <person name="Gonzalez J."/>
            <person name="Henrissat B."/>
            <person name="Kuo A."/>
            <person name="Liang C."/>
            <person name="Lipzen A."/>
            <person name="Lutzoni F."/>
            <person name="Magnuson J."/>
            <person name="Mondo S."/>
            <person name="Nolan M."/>
            <person name="Ohm R."/>
            <person name="Pangilinan J."/>
            <person name="Park H.-J."/>
            <person name="Ramirez L."/>
            <person name="Alfaro M."/>
            <person name="Sun H."/>
            <person name="Tritt A."/>
            <person name="Yoshinaga Y."/>
            <person name="Zwiers L.-H."/>
            <person name="Turgeon B."/>
            <person name="Goodwin S."/>
            <person name="Spatafora J."/>
            <person name="Crous P."/>
            <person name="Grigoriev I."/>
        </authorList>
    </citation>
    <scope>NUCLEOTIDE SEQUENCE</scope>
    <source>
        <strain evidence="6">Tuck. ex Michener</strain>
    </source>
</reference>